<evidence type="ECO:0000313" key="3">
    <source>
        <dbReference type="Proteomes" id="UP000741360"/>
    </source>
</evidence>
<organism evidence="2 3">
    <name type="scientific">Tectimicrobiota bacterium</name>
    <dbReference type="NCBI Taxonomy" id="2528274"/>
    <lineage>
        <taxon>Bacteria</taxon>
        <taxon>Pseudomonadati</taxon>
        <taxon>Nitrospinota/Tectimicrobiota group</taxon>
        <taxon>Candidatus Tectimicrobiota</taxon>
    </lineage>
</organism>
<dbReference type="Pfam" id="PF08867">
    <property type="entry name" value="FRG"/>
    <property type="match status" value="1"/>
</dbReference>
<dbReference type="SMART" id="SM00901">
    <property type="entry name" value="FRG"/>
    <property type="match status" value="1"/>
</dbReference>
<sequence length="263" mass="30260">MNPYFELAEPQVIADVERLLSLNVEKTYYRPGDEAQVTDILSTHSSPHSTPGIFRGQLRDWPLIPKSFRGINDQEAEVTGVIRTYRWMRATSKFRSFCERAEVQNPAFPSGVSDRMSIAQHFGVPTPLLDWSQNILAAVFFAIRDVFADSEFEKSLRVFVYHIIDERLLHDGIPEDLKLADFGRSAFIRPYPIDRRIERQRGVFTYHPHPTHRPPKVSAKTYVLEWPVIHKLIALMKGFGFTEDYFFPDYAGIAHAVMSDTSL</sequence>
<evidence type="ECO:0000259" key="1">
    <source>
        <dbReference type="SMART" id="SM00901"/>
    </source>
</evidence>
<name>A0A932GRU3_UNCTE</name>
<protein>
    <submittedName>
        <fullName evidence="2">FRG domain-containing protein</fullName>
    </submittedName>
</protein>
<gene>
    <name evidence="2" type="ORF">HYY65_12160</name>
</gene>
<comment type="caution">
    <text evidence="2">The sequence shown here is derived from an EMBL/GenBank/DDBJ whole genome shotgun (WGS) entry which is preliminary data.</text>
</comment>
<evidence type="ECO:0000313" key="2">
    <source>
        <dbReference type="EMBL" id="MBI3015780.1"/>
    </source>
</evidence>
<reference evidence="2" key="1">
    <citation type="submission" date="2020-07" db="EMBL/GenBank/DDBJ databases">
        <title>Huge and variable diversity of episymbiotic CPR bacteria and DPANN archaea in groundwater ecosystems.</title>
        <authorList>
            <person name="He C.Y."/>
            <person name="Keren R."/>
            <person name="Whittaker M."/>
            <person name="Farag I.F."/>
            <person name="Doudna J."/>
            <person name="Cate J.H.D."/>
            <person name="Banfield J.F."/>
        </authorList>
    </citation>
    <scope>NUCLEOTIDE SEQUENCE</scope>
    <source>
        <strain evidence="2">NC_groundwater_717_Ag_S-0.2um_59_8</strain>
    </source>
</reference>
<proteinExistence type="predicted"/>
<dbReference type="EMBL" id="JACPSX010000235">
    <property type="protein sequence ID" value="MBI3015780.1"/>
    <property type="molecule type" value="Genomic_DNA"/>
</dbReference>
<dbReference type="InterPro" id="IPR014966">
    <property type="entry name" value="FRG-dom"/>
</dbReference>
<feature type="domain" description="FRG" evidence="1">
    <location>
        <begin position="48"/>
        <end position="159"/>
    </location>
</feature>
<accession>A0A932GRU3</accession>
<dbReference type="AlphaFoldDB" id="A0A932GRU3"/>
<dbReference type="Proteomes" id="UP000741360">
    <property type="component" value="Unassembled WGS sequence"/>
</dbReference>